<dbReference type="Proteomes" id="UP000182835">
    <property type="component" value="Unassembled WGS sequence"/>
</dbReference>
<dbReference type="OrthoDB" id="2194827at2"/>
<name>A0A1L8R6M7_9ENTE</name>
<dbReference type="EMBL" id="JXKG01000008">
    <property type="protein sequence ID" value="OJG15355.1"/>
    <property type="molecule type" value="Genomic_DNA"/>
</dbReference>
<reference evidence="1 2" key="1">
    <citation type="submission" date="2014-12" db="EMBL/GenBank/DDBJ databases">
        <title>Draft genome sequences of 29 type strains of Enterococci.</title>
        <authorList>
            <person name="Zhong Z."/>
            <person name="Sun Z."/>
            <person name="Liu W."/>
            <person name="Zhang W."/>
            <person name="Zhang H."/>
        </authorList>
    </citation>
    <scope>NUCLEOTIDE SEQUENCE [LARGE SCALE GENOMIC DNA]</scope>
    <source>
        <strain evidence="1 2">DSM 21207</strain>
    </source>
</reference>
<accession>A0A1L8R6M7</accession>
<evidence type="ECO:0000313" key="2">
    <source>
        <dbReference type="Proteomes" id="UP000182835"/>
    </source>
</evidence>
<evidence type="ECO:0000313" key="1">
    <source>
        <dbReference type="EMBL" id="OJG15355.1"/>
    </source>
</evidence>
<organism evidence="1 2">
    <name type="scientific">Enterococcus canintestini</name>
    <dbReference type="NCBI Taxonomy" id="317010"/>
    <lineage>
        <taxon>Bacteria</taxon>
        <taxon>Bacillati</taxon>
        <taxon>Bacillota</taxon>
        <taxon>Bacilli</taxon>
        <taxon>Lactobacillales</taxon>
        <taxon>Enterococcaceae</taxon>
        <taxon>Enterococcus</taxon>
    </lineage>
</organism>
<protein>
    <submittedName>
        <fullName evidence="1">Uncharacterized protein</fullName>
    </submittedName>
</protein>
<gene>
    <name evidence="1" type="ORF">RU96_GL002406</name>
</gene>
<dbReference type="AlphaFoldDB" id="A0A1L8R6M7"/>
<dbReference type="RefSeq" id="WP_071864738.1">
    <property type="nucleotide sequence ID" value="NZ_JBHLVQ010000012.1"/>
</dbReference>
<comment type="caution">
    <text evidence="1">The sequence shown here is derived from an EMBL/GenBank/DDBJ whole genome shotgun (WGS) entry which is preliminary data.</text>
</comment>
<sequence length="169" mass="19688">MSIGFYFATDSKINLEENTECSGMISINDIMKFANADNLISDFVKNMEIDLSNIDKDDKIFTIIEDEKKAQPFNVIKDSGDGIISKYTAKKNIYYLDLYSWNFFYDRLSEFLIRSSDSFELWMIWEDKYEIEDLVTVNLKYLDSNYLEKVYGKNEYLNPIVGISSGISL</sequence>
<proteinExistence type="predicted"/>